<comment type="caution">
    <text evidence="2">The sequence shown here is derived from an EMBL/GenBank/DDBJ whole genome shotgun (WGS) entry which is preliminary data.</text>
</comment>
<evidence type="ECO:0000259" key="1">
    <source>
        <dbReference type="PROSITE" id="PS51465"/>
    </source>
</evidence>
<dbReference type="AlphaFoldDB" id="A0A9X2SXT4"/>
<dbReference type="EMBL" id="JANSUY010000002">
    <property type="protein sequence ID" value="MCR9014327.1"/>
    <property type="molecule type" value="Genomic_DNA"/>
</dbReference>
<dbReference type="Gene3D" id="3.30.60.30">
    <property type="match status" value="1"/>
</dbReference>
<organism evidence="2 3">
    <name type="scientific">Aquiflexum gelatinilyticum</name>
    <dbReference type="NCBI Taxonomy" id="2961943"/>
    <lineage>
        <taxon>Bacteria</taxon>
        <taxon>Pseudomonadati</taxon>
        <taxon>Bacteroidota</taxon>
        <taxon>Cytophagia</taxon>
        <taxon>Cytophagales</taxon>
        <taxon>Cyclobacteriaceae</taxon>
        <taxon>Aquiflexum</taxon>
    </lineage>
</organism>
<dbReference type="RefSeq" id="WP_258422208.1">
    <property type="nucleotide sequence ID" value="NZ_JANAEZ010000007.1"/>
</dbReference>
<keyword evidence="3" id="KW-1185">Reference proteome</keyword>
<protein>
    <submittedName>
        <fullName evidence="2">Kazal-type serine protease inhibitor family protein</fullName>
    </submittedName>
</protein>
<sequence>MKKIFPLILTFSAIMLFSFQCEEVSPAERIIDGCIDTSKINTSAACIMLYDPVCGCDKKTYGNSCVAINAGVLSYTQGACN</sequence>
<dbReference type="SUPFAM" id="SSF100895">
    <property type="entry name" value="Kazal-type serine protease inhibitors"/>
    <property type="match status" value="1"/>
</dbReference>
<evidence type="ECO:0000313" key="2">
    <source>
        <dbReference type="EMBL" id="MCR9014327.1"/>
    </source>
</evidence>
<proteinExistence type="predicted"/>
<dbReference type="Pfam" id="PF00050">
    <property type="entry name" value="Kazal_1"/>
    <property type="match status" value="1"/>
</dbReference>
<dbReference type="InterPro" id="IPR002350">
    <property type="entry name" value="Kazal_dom"/>
</dbReference>
<dbReference type="PROSITE" id="PS51465">
    <property type="entry name" value="KAZAL_2"/>
    <property type="match status" value="1"/>
</dbReference>
<dbReference type="InterPro" id="IPR036058">
    <property type="entry name" value="Kazal_dom_sf"/>
</dbReference>
<dbReference type="Proteomes" id="UP001142175">
    <property type="component" value="Unassembled WGS sequence"/>
</dbReference>
<gene>
    <name evidence="2" type="ORF">NU887_04725</name>
</gene>
<feature type="domain" description="Kazal-like" evidence="1">
    <location>
        <begin position="28"/>
        <end position="81"/>
    </location>
</feature>
<accession>A0A9X2SXT4</accession>
<name>A0A9X2SXT4_9BACT</name>
<reference evidence="2" key="1">
    <citation type="submission" date="2022-08" db="EMBL/GenBank/DDBJ databases">
        <authorList>
            <person name="Zhang D."/>
        </authorList>
    </citation>
    <scope>NUCLEOTIDE SEQUENCE</scope>
    <source>
        <strain evidence="2">XJ19-11</strain>
    </source>
</reference>
<evidence type="ECO:0000313" key="3">
    <source>
        <dbReference type="Proteomes" id="UP001142175"/>
    </source>
</evidence>